<name>A0A1E5SJP8_9FLAO</name>
<feature type="transmembrane region" description="Helical" evidence="5">
    <location>
        <begin position="108"/>
        <end position="130"/>
    </location>
</feature>
<dbReference type="EMBL" id="MDJD01000054">
    <property type="protein sequence ID" value="OEJ99340.1"/>
    <property type="molecule type" value="Genomic_DNA"/>
</dbReference>
<accession>A0A1E5SJP8</accession>
<sequence length="153" mass="17292">MGNNPASNVDPSSGCTNKKGEDCVKGVLPGTVTDGIKWNHDGSDWLGAPIQQDAIFITGNSSNSSSLLNYFISYFSYFILCEYFFLVTIGKKLFKFKVIVNKSSSLNMFIAIFIRTIIRLFPFNPISFLFTKEKMFWHEIFSDTKLLPSRSTE</sequence>
<proteinExistence type="predicted"/>
<feature type="domain" description="RDD" evidence="6">
    <location>
        <begin position="68"/>
        <end position="131"/>
    </location>
</feature>
<evidence type="ECO:0000256" key="5">
    <source>
        <dbReference type="SAM" id="Phobius"/>
    </source>
</evidence>
<keyword evidence="3 5" id="KW-1133">Transmembrane helix</keyword>
<evidence type="ECO:0000259" key="6">
    <source>
        <dbReference type="Pfam" id="PF06271"/>
    </source>
</evidence>
<dbReference type="RefSeq" id="WP_069832016.1">
    <property type="nucleotide sequence ID" value="NZ_MDJD01000054.1"/>
</dbReference>
<dbReference type="OrthoDB" id="762068at2"/>
<comment type="subcellular location">
    <subcellularLocation>
        <location evidence="1">Membrane</location>
        <topology evidence="1">Multi-pass membrane protein</topology>
    </subcellularLocation>
</comment>
<dbReference type="Pfam" id="PF06271">
    <property type="entry name" value="RDD"/>
    <property type="match status" value="1"/>
</dbReference>
<dbReference type="STRING" id="1849968.A8C32_09255"/>
<evidence type="ECO:0000256" key="2">
    <source>
        <dbReference type="ARBA" id="ARBA00022692"/>
    </source>
</evidence>
<gene>
    <name evidence="7" type="ORF">A8C32_09255</name>
</gene>
<comment type="caution">
    <text evidence="7">The sequence shown here is derived from an EMBL/GenBank/DDBJ whole genome shotgun (WGS) entry which is preliminary data.</text>
</comment>
<dbReference type="GO" id="GO:0016020">
    <property type="term" value="C:membrane"/>
    <property type="evidence" value="ECO:0007669"/>
    <property type="project" value="UniProtKB-SubCell"/>
</dbReference>
<evidence type="ECO:0000256" key="1">
    <source>
        <dbReference type="ARBA" id="ARBA00004141"/>
    </source>
</evidence>
<dbReference type="InterPro" id="IPR010432">
    <property type="entry name" value="RDD"/>
</dbReference>
<feature type="transmembrane region" description="Helical" evidence="5">
    <location>
        <begin position="67"/>
        <end position="87"/>
    </location>
</feature>
<reference evidence="7 8" key="1">
    <citation type="submission" date="2016-05" db="EMBL/GenBank/DDBJ databases">
        <title>Draft Genome Sequence of Algibacter sp. Strain SK-16 Isolated from the Surface Water of Aburatsubo Inlet.</title>
        <authorList>
            <person name="Wong S.-K."/>
            <person name="Yoshizawa S."/>
            <person name="Nakajima Y."/>
            <person name="Ogura Y."/>
            <person name="Tetsuya H."/>
            <person name="Hamasaki K."/>
        </authorList>
    </citation>
    <scope>NUCLEOTIDE SEQUENCE [LARGE SCALE GENOMIC DNA]</scope>
    <source>
        <strain evidence="7 8">SK-16</strain>
    </source>
</reference>
<organism evidence="7 8">
    <name type="scientific">Flavivirga aquatica</name>
    <dbReference type="NCBI Taxonomy" id="1849968"/>
    <lineage>
        <taxon>Bacteria</taxon>
        <taxon>Pseudomonadati</taxon>
        <taxon>Bacteroidota</taxon>
        <taxon>Flavobacteriia</taxon>
        <taxon>Flavobacteriales</taxon>
        <taxon>Flavobacteriaceae</taxon>
        <taxon>Flavivirga</taxon>
    </lineage>
</organism>
<keyword evidence="4 5" id="KW-0472">Membrane</keyword>
<evidence type="ECO:0000313" key="7">
    <source>
        <dbReference type="EMBL" id="OEJ99340.1"/>
    </source>
</evidence>
<evidence type="ECO:0000313" key="8">
    <source>
        <dbReference type="Proteomes" id="UP000095713"/>
    </source>
</evidence>
<dbReference type="AlphaFoldDB" id="A0A1E5SJP8"/>
<evidence type="ECO:0000256" key="3">
    <source>
        <dbReference type="ARBA" id="ARBA00022989"/>
    </source>
</evidence>
<keyword evidence="8" id="KW-1185">Reference proteome</keyword>
<protein>
    <recommendedName>
        <fullName evidence="6">RDD domain-containing protein</fullName>
    </recommendedName>
</protein>
<dbReference type="Proteomes" id="UP000095713">
    <property type="component" value="Unassembled WGS sequence"/>
</dbReference>
<keyword evidence="2 5" id="KW-0812">Transmembrane</keyword>
<evidence type="ECO:0000256" key="4">
    <source>
        <dbReference type="ARBA" id="ARBA00023136"/>
    </source>
</evidence>